<keyword evidence="2 4" id="KW-0863">Zinc-finger</keyword>
<feature type="compositionally biased region" description="Polar residues" evidence="5">
    <location>
        <begin position="359"/>
        <end position="369"/>
    </location>
</feature>
<feature type="compositionally biased region" description="Polar residues" evidence="5">
    <location>
        <begin position="556"/>
        <end position="587"/>
    </location>
</feature>
<feature type="region of interest" description="Disordered" evidence="5">
    <location>
        <begin position="359"/>
        <end position="417"/>
    </location>
</feature>
<feature type="domain" description="RING-type" evidence="8">
    <location>
        <begin position="193"/>
        <end position="244"/>
    </location>
</feature>
<feature type="domain" description="PHD-type" evidence="7">
    <location>
        <begin position="190"/>
        <end position="246"/>
    </location>
</feature>
<dbReference type="Gene3D" id="3.30.40.10">
    <property type="entry name" value="Zinc/RING finger domain, C3HC4 (zinc finger)"/>
    <property type="match status" value="2"/>
</dbReference>
<reference evidence="9 10" key="1">
    <citation type="submission" date="2019-09" db="EMBL/GenBank/DDBJ databases">
        <authorList>
            <person name="Brejova B."/>
        </authorList>
    </citation>
    <scope>NUCLEOTIDE SEQUENCE [LARGE SCALE GENOMIC DNA]</scope>
</reference>
<dbReference type="PANTHER" id="PTHR12618">
    <property type="entry name" value="PHD AND RING FINGER DOMAIN-CONTAINING PROTEIN 1"/>
    <property type="match status" value="1"/>
</dbReference>
<dbReference type="InterPro" id="IPR011011">
    <property type="entry name" value="Znf_FYVE_PHD"/>
</dbReference>
<feature type="compositionally biased region" description="Low complexity" evidence="5">
    <location>
        <begin position="753"/>
        <end position="768"/>
    </location>
</feature>
<evidence type="ECO:0000313" key="10">
    <source>
        <dbReference type="Proteomes" id="UP000398389"/>
    </source>
</evidence>
<evidence type="ECO:0000256" key="5">
    <source>
        <dbReference type="SAM" id="MobiDB-lite"/>
    </source>
</evidence>
<keyword evidence="10" id="KW-1185">Reference proteome</keyword>
<gene>
    <name evidence="9" type="ORF">SAPINGB_P002340</name>
</gene>
<feature type="compositionally biased region" description="Low complexity" evidence="5">
    <location>
        <begin position="591"/>
        <end position="601"/>
    </location>
</feature>
<dbReference type="AlphaFoldDB" id="A0A5E8BFH7"/>
<feature type="compositionally biased region" description="Basic residues" evidence="5">
    <location>
        <begin position="822"/>
        <end position="837"/>
    </location>
</feature>
<dbReference type="PROSITE" id="PS50089">
    <property type="entry name" value="ZF_RING_2"/>
    <property type="match status" value="2"/>
</dbReference>
<dbReference type="InterPro" id="IPR047157">
    <property type="entry name" value="PHRF1/Atg35"/>
</dbReference>
<feature type="compositionally biased region" description="Basic residues" evidence="5">
    <location>
        <begin position="606"/>
        <end position="618"/>
    </location>
</feature>
<organism evidence="9 10">
    <name type="scientific">Magnusiomyces paraingens</name>
    <dbReference type="NCBI Taxonomy" id="2606893"/>
    <lineage>
        <taxon>Eukaryota</taxon>
        <taxon>Fungi</taxon>
        <taxon>Dikarya</taxon>
        <taxon>Ascomycota</taxon>
        <taxon>Saccharomycotina</taxon>
        <taxon>Dipodascomycetes</taxon>
        <taxon>Dipodascales</taxon>
        <taxon>Dipodascaceae</taxon>
        <taxon>Magnusiomyces</taxon>
    </lineage>
</organism>
<feature type="compositionally biased region" description="Low complexity" evidence="5">
    <location>
        <begin position="984"/>
        <end position="1004"/>
    </location>
</feature>
<name>A0A5E8BFH7_9ASCO</name>
<dbReference type="GO" id="GO:0008270">
    <property type="term" value="F:zinc ion binding"/>
    <property type="evidence" value="ECO:0007669"/>
    <property type="project" value="UniProtKB-KW"/>
</dbReference>
<dbReference type="Proteomes" id="UP000398389">
    <property type="component" value="Unassembled WGS sequence"/>
</dbReference>
<dbReference type="PROSITE" id="PS50016">
    <property type="entry name" value="ZF_PHD_2"/>
    <property type="match status" value="1"/>
</dbReference>
<dbReference type="InterPro" id="IPR019787">
    <property type="entry name" value="Znf_PHD-finger"/>
</dbReference>
<feature type="region of interest" description="Disordered" evidence="5">
    <location>
        <begin position="910"/>
        <end position="943"/>
    </location>
</feature>
<evidence type="ECO:0000259" key="8">
    <source>
        <dbReference type="PROSITE" id="PS50089"/>
    </source>
</evidence>
<evidence type="ECO:0000256" key="4">
    <source>
        <dbReference type="PROSITE-ProRule" id="PRU00175"/>
    </source>
</evidence>
<evidence type="ECO:0000313" key="9">
    <source>
        <dbReference type="EMBL" id="VVT49581.1"/>
    </source>
</evidence>
<dbReference type="PANTHER" id="PTHR12618:SF20">
    <property type="entry name" value="PHD AND RING FINGER DOMAIN-CONTAINING PROTEIN 1"/>
    <property type="match status" value="1"/>
</dbReference>
<dbReference type="RefSeq" id="XP_031852950.1">
    <property type="nucleotide sequence ID" value="XM_031997059.1"/>
</dbReference>
<feature type="compositionally biased region" description="Acidic residues" evidence="5">
    <location>
        <begin position="914"/>
        <end position="928"/>
    </location>
</feature>
<feature type="compositionally biased region" description="Low complexity" evidence="5">
    <location>
        <begin position="484"/>
        <end position="498"/>
    </location>
</feature>
<feature type="domain" description="RING-type" evidence="8">
    <location>
        <begin position="13"/>
        <end position="78"/>
    </location>
</feature>
<dbReference type="InterPro" id="IPR013083">
    <property type="entry name" value="Znf_RING/FYVE/PHD"/>
</dbReference>
<dbReference type="SUPFAM" id="SSF57903">
    <property type="entry name" value="FYVE/PHD zinc finger"/>
    <property type="match status" value="1"/>
</dbReference>
<dbReference type="OrthoDB" id="8062037at2759"/>
<dbReference type="SMART" id="SM00184">
    <property type="entry name" value="RING"/>
    <property type="match status" value="2"/>
</dbReference>
<protein>
    <recommendedName>
        <fullName evidence="11">RING-type domain-containing protein</fullName>
    </recommendedName>
</protein>
<feature type="compositionally biased region" description="Gly residues" evidence="5">
    <location>
        <begin position="473"/>
        <end position="483"/>
    </location>
</feature>
<keyword evidence="6" id="KW-0732">Signal</keyword>
<feature type="region of interest" description="Disordered" evidence="5">
    <location>
        <begin position="694"/>
        <end position="848"/>
    </location>
</feature>
<feature type="compositionally biased region" description="Low complexity" evidence="5">
    <location>
        <begin position="638"/>
        <end position="657"/>
    </location>
</feature>
<feature type="signal peptide" evidence="6">
    <location>
        <begin position="1"/>
        <end position="23"/>
    </location>
</feature>
<proteinExistence type="predicted"/>
<evidence type="ECO:0000256" key="6">
    <source>
        <dbReference type="SAM" id="SignalP"/>
    </source>
</evidence>
<dbReference type="SMART" id="SM00249">
    <property type="entry name" value="PHD"/>
    <property type="match status" value="1"/>
</dbReference>
<dbReference type="EMBL" id="CABVLU010000002">
    <property type="protein sequence ID" value="VVT49581.1"/>
    <property type="molecule type" value="Genomic_DNA"/>
</dbReference>
<evidence type="ECO:0000256" key="2">
    <source>
        <dbReference type="ARBA" id="ARBA00022771"/>
    </source>
</evidence>
<feature type="region of interest" description="Disordered" evidence="5">
    <location>
        <begin position="977"/>
        <end position="1017"/>
    </location>
</feature>
<dbReference type="InterPro" id="IPR001841">
    <property type="entry name" value="Znf_RING"/>
</dbReference>
<accession>A0A5E8BFH7</accession>
<keyword evidence="1" id="KW-0479">Metal-binding</keyword>
<feature type="compositionally biased region" description="Polar residues" evidence="5">
    <location>
        <begin position="788"/>
        <end position="802"/>
    </location>
</feature>
<dbReference type="InterPro" id="IPR001965">
    <property type="entry name" value="Znf_PHD"/>
</dbReference>
<evidence type="ECO:0000256" key="1">
    <source>
        <dbReference type="ARBA" id="ARBA00022723"/>
    </source>
</evidence>
<evidence type="ECO:0000259" key="7">
    <source>
        <dbReference type="PROSITE" id="PS50016"/>
    </source>
</evidence>
<evidence type="ECO:0000256" key="3">
    <source>
        <dbReference type="ARBA" id="ARBA00022833"/>
    </source>
</evidence>
<keyword evidence="3" id="KW-0862">Zinc</keyword>
<feature type="compositionally biased region" description="Low complexity" evidence="5">
    <location>
        <begin position="805"/>
        <end position="821"/>
    </location>
</feature>
<sequence length="1017" mass="109235">MTTPVTTPGTIICSICLDLLASAQSSPALSDPTTRLTTVNTTHDIQKEIAYLSGCCHNYHDRCISIWANTSNTCPTCRARFGEITVRNGLDGDIVRTYPVADKRAPSVYYPESRDEISAALRATDSRIFSGLFGLHVGGAHPYVTLHRLQAQLQNHETERLAIARGQTNSVTPSATESSLQNHRMTSSFQTHCQICGTSEQATVITTCPGCQYSFHPECLQEGLEETGGTPRATEDWFMCPSCNITTFIRNHSAGGVVTLDEIVFARGPVTATNSTATTARTRALRPTSRPATSSTTQLSLTDYYDTNDDLDYDFSDIFEDLIDFEEYDDDENDSQDLFMQTSHHTGAVRGGTLRLTSSFMPTRGSWASNRPLRERPVAGRRRNGSTLNTNRSEPEPAVLLRQPTHTPTPPVEVPQLPEEEVLSWRLFEQARAASEQNTSSSSSSSSSSPSLLPQLPSTSTTSQVSTFPTPGVGAGDGAGAGPGATDVNNNTNTAVADGSSTASSSGRDIHGRRGRTGGRAGSSSNNSTVSERAVGVGGEREQQSGVGRVSGCSHGPTSVTVQSTPPSGASGTRTAARHTQTSSSQDPRVGNSGASSGSSSDTRNRVCKKLKRPGRRRSGQEAGSSEHASSESRGGSEPDPPSTASTESSSSSAEPTQIQMLLNSIRQPTTPSVIFASNSVGLSSSVSMTNLTTTGHYSRSPSPPAAAISGSLSSPTTTLTRAIKITPPSSPPSQQSNDLVLRDISPLPPSLPLHSLSRSSSFRPQSSTTEDVEMNDDNQAVPVNDACGSSASTKTCQQPHSHFSAGGSSSNSNNNNSRGNQQKHRHHHHGQRHKRGAPPLSARDKTRLQELVRDVLRPLYRAGKVTKTEYTEINKRVSRAMYRRVFSDKVVSTRHQGTHSEDYEKMEVLRGEDEGDDESEEEVEGAGEIERQGQGQNERLLDKTRTKTATVYVLKYTQRELARWKELAGEYVERECTRRREPGSTSATTSATSGAVAVAGPSSLGLRQPHRSYASE</sequence>
<feature type="region of interest" description="Disordered" evidence="5">
    <location>
        <begin position="433"/>
        <end position="657"/>
    </location>
</feature>
<feature type="compositionally biased region" description="Low complexity" evidence="5">
    <location>
        <begin position="706"/>
        <end position="721"/>
    </location>
</feature>
<feature type="compositionally biased region" description="Low complexity" evidence="5">
    <location>
        <begin position="439"/>
        <end position="472"/>
    </location>
</feature>
<feature type="chain" id="PRO_5022729031" description="RING-type domain-containing protein" evidence="6">
    <location>
        <begin position="24"/>
        <end position="1017"/>
    </location>
</feature>
<dbReference type="GeneID" id="43581159"/>
<dbReference type="SUPFAM" id="SSF57850">
    <property type="entry name" value="RING/U-box"/>
    <property type="match status" value="1"/>
</dbReference>
<evidence type="ECO:0008006" key="11">
    <source>
        <dbReference type="Google" id="ProtNLM"/>
    </source>
</evidence>